<dbReference type="SMART" id="SM00164">
    <property type="entry name" value="TBC"/>
    <property type="match status" value="1"/>
</dbReference>
<dbReference type="SUPFAM" id="SSF47923">
    <property type="entry name" value="Ypt/Rab-GAP domain of gyp1p"/>
    <property type="match status" value="2"/>
</dbReference>
<dbReference type="OrthoDB" id="10264062at2759"/>
<dbReference type="Gene3D" id="1.10.472.80">
    <property type="entry name" value="Ypt/Rab-GAP domain of gyp1p, domain 3"/>
    <property type="match status" value="1"/>
</dbReference>
<dbReference type="STRING" id="246404.A0A507EPT8"/>
<dbReference type="AlphaFoldDB" id="A0A507EPT8"/>
<feature type="compositionally biased region" description="Basic and acidic residues" evidence="1">
    <location>
        <begin position="518"/>
        <end position="528"/>
    </location>
</feature>
<comment type="caution">
    <text evidence="3">The sequence shown here is derived from an EMBL/GenBank/DDBJ whole genome shotgun (WGS) entry which is preliminary data.</text>
</comment>
<feature type="domain" description="Rab-GAP TBC" evidence="2">
    <location>
        <begin position="244"/>
        <end position="487"/>
    </location>
</feature>
<dbReference type="PANTHER" id="PTHR22957:SF466">
    <property type="entry name" value="SI:DKEY-238D18.4"/>
    <property type="match status" value="1"/>
</dbReference>
<evidence type="ECO:0000313" key="4">
    <source>
        <dbReference type="Proteomes" id="UP000320333"/>
    </source>
</evidence>
<dbReference type="Pfam" id="PF00566">
    <property type="entry name" value="RabGAP-TBC"/>
    <property type="match status" value="1"/>
</dbReference>
<organism evidence="3 4">
    <name type="scientific">Chytriomyces confervae</name>
    <dbReference type="NCBI Taxonomy" id="246404"/>
    <lineage>
        <taxon>Eukaryota</taxon>
        <taxon>Fungi</taxon>
        <taxon>Fungi incertae sedis</taxon>
        <taxon>Chytridiomycota</taxon>
        <taxon>Chytridiomycota incertae sedis</taxon>
        <taxon>Chytridiomycetes</taxon>
        <taxon>Chytridiales</taxon>
        <taxon>Chytriomycetaceae</taxon>
        <taxon>Chytriomyces</taxon>
    </lineage>
</organism>
<evidence type="ECO:0000313" key="3">
    <source>
        <dbReference type="EMBL" id="TPX66103.1"/>
    </source>
</evidence>
<protein>
    <recommendedName>
        <fullName evidence="2">Rab-GAP TBC domain-containing protein</fullName>
    </recommendedName>
</protein>
<dbReference type="PROSITE" id="PS50086">
    <property type="entry name" value="TBC_RABGAP"/>
    <property type="match status" value="1"/>
</dbReference>
<dbReference type="InterPro" id="IPR035969">
    <property type="entry name" value="Rab-GAP_TBC_sf"/>
</dbReference>
<evidence type="ECO:0000259" key="2">
    <source>
        <dbReference type="PROSITE" id="PS50086"/>
    </source>
</evidence>
<accession>A0A507EPT8</accession>
<feature type="compositionally biased region" description="Basic and acidic residues" evidence="1">
    <location>
        <begin position="560"/>
        <end position="575"/>
    </location>
</feature>
<feature type="compositionally biased region" description="Polar residues" evidence="1">
    <location>
        <begin position="499"/>
        <end position="515"/>
    </location>
</feature>
<dbReference type="GO" id="GO:0005096">
    <property type="term" value="F:GTPase activator activity"/>
    <property type="evidence" value="ECO:0007669"/>
    <property type="project" value="TreeGrafter"/>
</dbReference>
<gene>
    <name evidence="3" type="ORF">CcCBS67573_g07941</name>
</gene>
<sequence>MPSNRNASEEYVDKLLAMDPIQLAIHDTRFLVLERFSRVTNYTMSMLPNSLRLLSHSPSISADLSDKDTTDDGIMDYEPARVYLAKWHHNLQIARAKEANESHLEGDDNTLAASVISQSGRLAMLKEDNEKVAAVNKPTLGVWDETVLADTGIGSFVVLSTDTTPPPPRVSRQPPLSLHEWKLYFDEYIPVPNVLRNASEDLSESVIHVSSEDAFDSINEYATTGDGKIIVAFTEIQRRIFAGGVDASARAQVWRFLFGLYPWESTHAERASIKAERSREYWLMKNNWIDVAVAMEGRSNDSGTESDDAGMNASEEMYKDASTRVDKDVPRTDRNHAFFSDENPKCERPPGVGPFSPHQNLLRDILITYACSYPGSDKIGYVQGMSDLLSPILIVCEGDEVDAFWMFARYMESKDTCVIWEVVESRWAAGGPDFMYFIALAILDEHRDAILRCLLTFDELLKYVNDLSQTIPVNSILEAAELLFLRFRVRAASVGAIPSAQSTEAPSDSSNSARQRGNGKDKEGKKIASEPGNSSSSGRGSTDDPTAAPMSLLTVLTRMETNECKEQLEDDRKRR</sequence>
<dbReference type="Proteomes" id="UP000320333">
    <property type="component" value="Unassembled WGS sequence"/>
</dbReference>
<feature type="region of interest" description="Disordered" evidence="1">
    <location>
        <begin position="499"/>
        <end position="575"/>
    </location>
</feature>
<dbReference type="PANTHER" id="PTHR22957">
    <property type="entry name" value="TBC1 DOMAIN FAMILY MEMBER GTPASE-ACTIVATING PROTEIN"/>
    <property type="match status" value="1"/>
</dbReference>
<reference evidence="3 4" key="1">
    <citation type="journal article" date="2019" name="Sci. Rep.">
        <title>Comparative genomics of chytrid fungi reveal insights into the obligate biotrophic and pathogenic lifestyle of Synchytrium endobioticum.</title>
        <authorList>
            <person name="van de Vossenberg B.T.L.H."/>
            <person name="Warris S."/>
            <person name="Nguyen H.D.T."/>
            <person name="van Gent-Pelzer M.P.E."/>
            <person name="Joly D.L."/>
            <person name="van de Geest H.C."/>
            <person name="Bonants P.J.M."/>
            <person name="Smith D.S."/>
            <person name="Levesque C.A."/>
            <person name="van der Lee T.A.J."/>
        </authorList>
    </citation>
    <scope>NUCLEOTIDE SEQUENCE [LARGE SCALE GENOMIC DNA]</scope>
    <source>
        <strain evidence="3 4">CBS 675.73</strain>
    </source>
</reference>
<feature type="compositionally biased region" description="Polar residues" evidence="1">
    <location>
        <begin position="531"/>
        <end position="544"/>
    </location>
</feature>
<evidence type="ECO:0000256" key="1">
    <source>
        <dbReference type="SAM" id="MobiDB-lite"/>
    </source>
</evidence>
<dbReference type="InterPro" id="IPR000195">
    <property type="entry name" value="Rab-GAP-TBC_dom"/>
</dbReference>
<dbReference type="EMBL" id="QEAP01000458">
    <property type="protein sequence ID" value="TPX66103.1"/>
    <property type="molecule type" value="Genomic_DNA"/>
</dbReference>
<dbReference type="Gene3D" id="1.10.8.270">
    <property type="entry name" value="putative rabgap domain of human tbc1 domain family member 14 like domains"/>
    <property type="match status" value="1"/>
</dbReference>
<proteinExistence type="predicted"/>
<name>A0A507EPT8_9FUNG</name>
<keyword evidence="4" id="KW-1185">Reference proteome</keyword>